<sequence length="82" mass="9273">MAVMLEDYGAVRVMNNKMGSYTFIIPLDGARDVTLADLATELNVYRDLMIYRGEKYYALTGVSKRMDPVDASWSATIESRKI</sequence>
<dbReference type="EMBL" id="BK015407">
    <property type="protein sequence ID" value="DAE05314.1"/>
    <property type="molecule type" value="Genomic_DNA"/>
</dbReference>
<reference evidence="1" key="1">
    <citation type="journal article" date="2021" name="Proc. Natl. Acad. Sci. U.S.A.">
        <title>A Catalog of Tens of Thousands of Viruses from Human Metagenomes Reveals Hidden Associations with Chronic Diseases.</title>
        <authorList>
            <person name="Tisza M.J."/>
            <person name="Buck C.B."/>
        </authorList>
    </citation>
    <scope>NUCLEOTIDE SEQUENCE</scope>
    <source>
        <strain evidence="1">CtWKa2</strain>
    </source>
</reference>
<proteinExistence type="predicted"/>
<protein>
    <submittedName>
        <fullName evidence="1">Uncharacterized protein</fullName>
    </submittedName>
</protein>
<name>A0A8S5PEC0_9CAUD</name>
<accession>A0A8S5PEC0</accession>
<evidence type="ECO:0000313" key="1">
    <source>
        <dbReference type="EMBL" id="DAE05314.1"/>
    </source>
</evidence>
<organism evidence="1">
    <name type="scientific">Siphoviridae sp. ctWKa2</name>
    <dbReference type="NCBI Taxonomy" id="2825537"/>
    <lineage>
        <taxon>Viruses</taxon>
        <taxon>Duplodnaviria</taxon>
        <taxon>Heunggongvirae</taxon>
        <taxon>Uroviricota</taxon>
        <taxon>Caudoviricetes</taxon>
    </lineage>
</organism>